<name>A0A1I3DY11_9BURK</name>
<feature type="transmembrane region" description="Helical" evidence="8">
    <location>
        <begin position="312"/>
        <end position="337"/>
    </location>
</feature>
<evidence type="ECO:0000256" key="1">
    <source>
        <dbReference type="ARBA" id="ARBA00004429"/>
    </source>
</evidence>
<comment type="subcellular location">
    <subcellularLocation>
        <location evidence="1">Cell inner membrane</location>
        <topology evidence="1">Multi-pass membrane protein</topology>
    </subcellularLocation>
</comment>
<evidence type="ECO:0000313" key="11">
    <source>
        <dbReference type="Proteomes" id="UP000199548"/>
    </source>
</evidence>
<keyword evidence="4" id="KW-0997">Cell inner membrane</keyword>
<keyword evidence="7 8" id="KW-0472">Membrane</keyword>
<evidence type="ECO:0000313" key="10">
    <source>
        <dbReference type="EMBL" id="SFH91331.1"/>
    </source>
</evidence>
<feature type="transmembrane region" description="Helical" evidence="8">
    <location>
        <begin position="349"/>
        <end position="371"/>
    </location>
</feature>
<evidence type="ECO:0000259" key="9">
    <source>
        <dbReference type="Pfam" id="PF12832"/>
    </source>
</evidence>
<organism evidence="10 11">
    <name type="scientific">Paraburkholderia megapolitana</name>
    <dbReference type="NCBI Taxonomy" id="420953"/>
    <lineage>
        <taxon>Bacteria</taxon>
        <taxon>Pseudomonadati</taxon>
        <taxon>Pseudomonadota</taxon>
        <taxon>Betaproteobacteria</taxon>
        <taxon>Burkholderiales</taxon>
        <taxon>Burkholderiaceae</taxon>
        <taxon>Paraburkholderia</taxon>
    </lineage>
</organism>
<evidence type="ECO:0000256" key="4">
    <source>
        <dbReference type="ARBA" id="ARBA00022519"/>
    </source>
</evidence>
<feature type="transmembrane region" description="Helical" evidence="8">
    <location>
        <begin position="62"/>
        <end position="82"/>
    </location>
</feature>
<evidence type="ECO:0000256" key="8">
    <source>
        <dbReference type="SAM" id="Phobius"/>
    </source>
</evidence>
<sequence length="401" mass="43094">MAATIPEPQQMAHTTQLPGKRIAGRQLATGVSLLYLALYFHFGFFAWMPVWLKDAGSSATEIGTLISIPLILRILTVAPFAAWCGRHGRVRNGIALTVFSAAVVLVFFPQATTHWSRLALFLVFSIIWDQIPVLMDAYAILTVRSRKLDFGRLRVWGSIAVIASSGLAGWVIEKLGIKSLPWAIAVLLLFPLAILPLLPRDSTLVHESSHGSGSWCEIFRDRTLMSVLITASLLMGSSGVITGFGSIQWKSAGIHESTIGILNAISVSSEIVIFTFGAKLLGKRDPRIMMVIGALFSALRWAIMATSPALPMLVFAQILQCFLVAGALLAPVLMIASRVEDILVPSAQGLYAVLLGATLAAVIAGSGWLWQLGPAKAYLAMAVLALLSLPVLASSWRRAAA</sequence>
<evidence type="ECO:0000256" key="2">
    <source>
        <dbReference type="ARBA" id="ARBA00022448"/>
    </source>
</evidence>
<dbReference type="InterPro" id="IPR036259">
    <property type="entry name" value="MFS_trans_sf"/>
</dbReference>
<dbReference type="Proteomes" id="UP000199548">
    <property type="component" value="Unassembled WGS sequence"/>
</dbReference>
<evidence type="ECO:0000256" key="5">
    <source>
        <dbReference type="ARBA" id="ARBA00022692"/>
    </source>
</evidence>
<dbReference type="GO" id="GO:0030395">
    <property type="term" value="F:lactose binding"/>
    <property type="evidence" value="ECO:0007669"/>
    <property type="project" value="TreeGrafter"/>
</dbReference>
<dbReference type="PANTHER" id="PTHR23522">
    <property type="entry name" value="BLL5896 PROTEIN"/>
    <property type="match status" value="1"/>
</dbReference>
<dbReference type="PANTHER" id="PTHR23522:SF10">
    <property type="entry name" value="3-PHENYLPROPIONIC ACID TRANSPORTER-RELATED"/>
    <property type="match status" value="1"/>
</dbReference>
<dbReference type="OrthoDB" id="9150135at2"/>
<keyword evidence="6 8" id="KW-1133">Transmembrane helix</keyword>
<dbReference type="PIRSF" id="PIRSF004925">
    <property type="entry name" value="HcaT"/>
    <property type="match status" value="1"/>
</dbReference>
<feature type="transmembrane region" description="Helical" evidence="8">
    <location>
        <begin position="288"/>
        <end position="306"/>
    </location>
</feature>
<dbReference type="RefSeq" id="WP_091007110.1">
    <property type="nucleotide sequence ID" value="NZ_CP041743.1"/>
</dbReference>
<feature type="transmembrane region" description="Helical" evidence="8">
    <location>
        <begin position="259"/>
        <end position="281"/>
    </location>
</feature>
<keyword evidence="3" id="KW-1003">Cell membrane</keyword>
<feature type="transmembrane region" description="Helical" evidence="8">
    <location>
        <begin position="153"/>
        <end position="173"/>
    </location>
</feature>
<keyword evidence="2" id="KW-0813">Transport</keyword>
<dbReference type="EMBL" id="FOQU01000001">
    <property type="protein sequence ID" value="SFH91331.1"/>
    <property type="molecule type" value="Genomic_DNA"/>
</dbReference>
<dbReference type="SUPFAM" id="SSF103473">
    <property type="entry name" value="MFS general substrate transporter"/>
    <property type="match status" value="1"/>
</dbReference>
<gene>
    <name evidence="10" type="ORF">SAMN05192543_101571</name>
</gene>
<dbReference type="AlphaFoldDB" id="A0A1I3DY11"/>
<feature type="transmembrane region" description="Helical" evidence="8">
    <location>
        <begin position="227"/>
        <end position="247"/>
    </location>
</feature>
<dbReference type="GO" id="GO:0005886">
    <property type="term" value="C:plasma membrane"/>
    <property type="evidence" value="ECO:0007669"/>
    <property type="project" value="UniProtKB-SubCell"/>
</dbReference>
<dbReference type="NCBIfam" id="NF037955">
    <property type="entry name" value="mfs"/>
    <property type="match status" value="1"/>
</dbReference>
<evidence type="ECO:0000256" key="6">
    <source>
        <dbReference type="ARBA" id="ARBA00022989"/>
    </source>
</evidence>
<feature type="domain" description="Major facilitator superfamily associated" evidence="9">
    <location>
        <begin position="33"/>
        <end position="378"/>
    </location>
</feature>
<dbReference type="STRING" id="420953.SAMN05192543_101571"/>
<dbReference type="InterPro" id="IPR024989">
    <property type="entry name" value="MFS_assoc_dom"/>
</dbReference>
<reference evidence="10 11" key="1">
    <citation type="submission" date="2016-10" db="EMBL/GenBank/DDBJ databases">
        <authorList>
            <person name="de Groot N.N."/>
        </authorList>
    </citation>
    <scope>NUCLEOTIDE SEQUENCE [LARGE SCALE GENOMIC DNA]</scope>
    <source>
        <strain evidence="10 11">LMG 23650</strain>
    </source>
</reference>
<feature type="transmembrane region" description="Helical" evidence="8">
    <location>
        <begin position="179"/>
        <end position="198"/>
    </location>
</feature>
<evidence type="ECO:0000256" key="3">
    <source>
        <dbReference type="ARBA" id="ARBA00022475"/>
    </source>
</evidence>
<accession>A0A1I3DY11</accession>
<feature type="transmembrane region" description="Helical" evidence="8">
    <location>
        <begin position="118"/>
        <end position="141"/>
    </location>
</feature>
<dbReference type="GO" id="GO:0015528">
    <property type="term" value="F:lactose:proton symporter activity"/>
    <property type="evidence" value="ECO:0007669"/>
    <property type="project" value="TreeGrafter"/>
</dbReference>
<feature type="transmembrane region" description="Helical" evidence="8">
    <location>
        <begin position="27"/>
        <end position="50"/>
    </location>
</feature>
<feature type="transmembrane region" description="Helical" evidence="8">
    <location>
        <begin position="94"/>
        <end position="112"/>
    </location>
</feature>
<keyword evidence="5 8" id="KW-0812">Transmembrane</keyword>
<feature type="transmembrane region" description="Helical" evidence="8">
    <location>
        <begin position="377"/>
        <end position="396"/>
    </location>
</feature>
<dbReference type="Gene3D" id="1.20.1250.20">
    <property type="entry name" value="MFS general substrate transporter like domains"/>
    <property type="match status" value="2"/>
</dbReference>
<dbReference type="InterPro" id="IPR026032">
    <property type="entry name" value="HcaT-like"/>
</dbReference>
<proteinExistence type="predicted"/>
<evidence type="ECO:0000256" key="7">
    <source>
        <dbReference type="ARBA" id="ARBA00023136"/>
    </source>
</evidence>
<protein>
    <submittedName>
        <fullName evidence="10">MFS_1 like family protein</fullName>
    </submittedName>
</protein>
<keyword evidence="11" id="KW-1185">Reference proteome</keyword>
<dbReference type="Pfam" id="PF12832">
    <property type="entry name" value="MFS_1_like"/>
    <property type="match status" value="1"/>
</dbReference>